<keyword evidence="2" id="KW-1185">Reference proteome</keyword>
<proteinExistence type="predicted"/>
<evidence type="ECO:0000313" key="2">
    <source>
        <dbReference type="Proteomes" id="UP001141259"/>
    </source>
</evidence>
<accession>A0A9X2VQ45</accession>
<dbReference type="AlphaFoldDB" id="A0A9X2VQ45"/>
<dbReference type="RefSeq" id="WP_259626303.1">
    <property type="nucleotide sequence ID" value="NZ_JANYMP010000015.1"/>
</dbReference>
<name>A0A9X2VQ45_9PSEU</name>
<dbReference type="EMBL" id="JANYMP010000015">
    <property type="protein sequence ID" value="MCS7480813.1"/>
    <property type="molecule type" value="Genomic_DNA"/>
</dbReference>
<gene>
    <name evidence="1" type="ORF">NZH93_28485</name>
</gene>
<organism evidence="1 2">
    <name type="scientific">Umezawaea endophytica</name>
    <dbReference type="NCBI Taxonomy" id="1654476"/>
    <lineage>
        <taxon>Bacteria</taxon>
        <taxon>Bacillati</taxon>
        <taxon>Actinomycetota</taxon>
        <taxon>Actinomycetes</taxon>
        <taxon>Pseudonocardiales</taxon>
        <taxon>Pseudonocardiaceae</taxon>
        <taxon>Umezawaea</taxon>
    </lineage>
</organism>
<comment type="caution">
    <text evidence="1">The sequence shown here is derived from an EMBL/GenBank/DDBJ whole genome shotgun (WGS) entry which is preliminary data.</text>
</comment>
<dbReference type="Proteomes" id="UP001141259">
    <property type="component" value="Unassembled WGS sequence"/>
</dbReference>
<reference evidence="1" key="1">
    <citation type="submission" date="2022-08" db="EMBL/GenBank/DDBJ databases">
        <authorList>
            <person name="Tistechok S."/>
            <person name="Samborskyy M."/>
            <person name="Roman I."/>
        </authorList>
    </citation>
    <scope>NUCLEOTIDE SEQUENCE</scope>
    <source>
        <strain evidence="1">DSM 103496</strain>
    </source>
</reference>
<protein>
    <submittedName>
        <fullName evidence="1">Uncharacterized protein</fullName>
    </submittedName>
</protein>
<sequence length="90" mass="10496">MTQENYRHVIEYARRNEPVKYTEVVSDHGWYINSGEEWRIRYTAGCAQDFLDRRGAAPGEWLVVVWRAGTNQDRDRVCAIRYDAKLSATG</sequence>
<evidence type="ECO:0000313" key="1">
    <source>
        <dbReference type="EMBL" id="MCS7480813.1"/>
    </source>
</evidence>